<evidence type="ECO:0000256" key="7">
    <source>
        <dbReference type="ARBA" id="ARBA00022801"/>
    </source>
</evidence>
<dbReference type="CDD" id="cd10027">
    <property type="entry name" value="UDG-F1-like"/>
    <property type="match status" value="1"/>
</dbReference>
<evidence type="ECO:0000256" key="3">
    <source>
        <dbReference type="ARBA" id="ARBA00008184"/>
    </source>
</evidence>
<comment type="function">
    <text evidence="2 9 11">Excises uracil residues from the DNA which can arise as a result of misincorporation of dUMP residues by DNA polymerase or due to deamination of cytosine.</text>
</comment>
<dbReference type="NCBIfam" id="TIGR00628">
    <property type="entry name" value="ung"/>
    <property type="match status" value="1"/>
</dbReference>
<evidence type="ECO:0000256" key="11">
    <source>
        <dbReference type="RuleBase" id="RU003780"/>
    </source>
</evidence>
<dbReference type="EC" id="3.2.2.27" evidence="4 9"/>
<keyword evidence="7 9" id="KW-0378">Hydrolase</keyword>
<dbReference type="PANTHER" id="PTHR11264">
    <property type="entry name" value="URACIL-DNA GLYCOSYLASE"/>
    <property type="match status" value="1"/>
</dbReference>
<dbReference type="HAMAP" id="MF_00148">
    <property type="entry name" value="UDG"/>
    <property type="match status" value="1"/>
</dbReference>
<dbReference type="RefSeq" id="WP_407326805.1">
    <property type="nucleotide sequence ID" value="NZ_CP136865.1"/>
</dbReference>
<dbReference type="Pfam" id="PF03167">
    <property type="entry name" value="UDG"/>
    <property type="match status" value="1"/>
</dbReference>
<feature type="active site" description="Proton acceptor" evidence="9 10">
    <location>
        <position position="119"/>
    </location>
</feature>
<dbReference type="SUPFAM" id="SSF52141">
    <property type="entry name" value="Uracil-DNA glycosylase-like"/>
    <property type="match status" value="1"/>
</dbReference>
<evidence type="ECO:0000256" key="8">
    <source>
        <dbReference type="ARBA" id="ARBA00023204"/>
    </source>
</evidence>
<dbReference type="Gene3D" id="3.40.470.10">
    <property type="entry name" value="Uracil-DNA glycosylase-like domain"/>
    <property type="match status" value="1"/>
</dbReference>
<organism evidence="13 14">
    <name type="scientific">Congregibacter brevis</name>
    <dbReference type="NCBI Taxonomy" id="3081201"/>
    <lineage>
        <taxon>Bacteria</taxon>
        <taxon>Pseudomonadati</taxon>
        <taxon>Pseudomonadota</taxon>
        <taxon>Gammaproteobacteria</taxon>
        <taxon>Cellvibrionales</taxon>
        <taxon>Halieaceae</taxon>
        <taxon>Congregibacter</taxon>
    </lineage>
</organism>
<dbReference type="SMART" id="SM00986">
    <property type="entry name" value="UDG"/>
    <property type="match status" value="1"/>
</dbReference>
<keyword evidence="13" id="KW-0326">Glycosidase</keyword>
<protein>
    <recommendedName>
        <fullName evidence="5 9">Uracil-DNA glycosylase</fullName>
        <shortName evidence="9">UDG</shortName>
        <ecNumber evidence="4 9">3.2.2.27</ecNumber>
    </recommendedName>
</protein>
<dbReference type="InterPro" id="IPR036895">
    <property type="entry name" value="Uracil-DNA_glycosylase-like_sf"/>
</dbReference>
<dbReference type="InterPro" id="IPR018085">
    <property type="entry name" value="Ura-DNA_Glyclase_AS"/>
</dbReference>
<evidence type="ECO:0000256" key="4">
    <source>
        <dbReference type="ARBA" id="ARBA00012030"/>
    </source>
</evidence>
<evidence type="ECO:0000256" key="5">
    <source>
        <dbReference type="ARBA" id="ARBA00018429"/>
    </source>
</evidence>
<dbReference type="InterPro" id="IPR005122">
    <property type="entry name" value="Uracil-DNA_glycosylase-like"/>
</dbReference>
<name>A0ABZ0I9B7_9GAMM</name>
<evidence type="ECO:0000313" key="13">
    <source>
        <dbReference type="EMBL" id="WOJ96117.1"/>
    </source>
</evidence>
<proteinExistence type="inferred from homology"/>
<evidence type="ECO:0000259" key="12">
    <source>
        <dbReference type="SMART" id="SM00986"/>
    </source>
</evidence>
<keyword evidence="6 9" id="KW-0227">DNA damage</keyword>
<dbReference type="NCBIfam" id="NF003591">
    <property type="entry name" value="PRK05254.1-4"/>
    <property type="match status" value="1"/>
</dbReference>
<comment type="similarity">
    <text evidence="3 9 11">Belongs to the uracil-DNA glycosylase (UDG) superfamily. UNG family.</text>
</comment>
<dbReference type="GO" id="GO:0004844">
    <property type="term" value="F:uracil DNA N-glycosylase activity"/>
    <property type="evidence" value="ECO:0007669"/>
    <property type="project" value="UniProtKB-EC"/>
</dbReference>
<dbReference type="NCBIfam" id="NF003588">
    <property type="entry name" value="PRK05254.1-1"/>
    <property type="match status" value="1"/>
</dbReference>
<evidence type="ECO:0000256" key="1">
    <source>
        <dbReference type="ARBA" id="ARBA00001400"/>
    </source>
</evidence>
<evidence type="ECO:0000256" key="10">
    <source>
        <dbReference type="PROSITE-ProRule" id="PRU10072"/>
    </source>
</evidence>
<keyword evidence="8 9" id="KW-0234">DNA repair</keyword>
<comment type="subcellular location">
    <subcellularLocation>
        <location evidence="9">Cytoplasm</location>
    </subcellularLocation>
</comment>
<evidence type="ECO:0000256" key="6">
    <source>
        <dbReference type="ARBA" id="ARBA00022763"/>
    </source>
</evidence>
<gene>
    <name evidence="9 13" type="primary">ung</name>
    <name evidence="13" type="ORF">R0137_12805</name>
</gene>
<dbReference type="Proteomes" id="UP001626549">
    <property type="component" value="Chromosome"/>
</dbReference>
<dbReference type="NCBIfam" id="NF003592">
    <property type="entry name" value="PRK05254.1-5"/>
    <property type="match status" value="1"/>
</dbReference>
<dbReference type="InterPro" id="IPR002043">
    <property type="entry name" value="UDG_fam1"/>
</dbReference>
<sequence length="278" mass="30943">MRGCIVVSQSIRKKLSTLKYSTAFHQSGQGAPWCNFVANIELSLWQVYINKQFLKDWIPDGWKTLLQAEGDPSYLQSLSDFIDERRASTDEVYPPANEVFNAFVKTRPEDVKVVILGQDPYHSAGQAHGLCFSVNRGTPIPPSLRNIFQELCEELDAPLPGHGCLDAWAKQGVLLLNAVLTVEEGHPGSHQGKGWETFTDSVVEALNIAKEPLVFMLWGAQAQKKGAVIDQQKHCVLRAPHPSPLSAYRGFFGCGHFVKANEFLVSRGQNPVDWTLRD</sequence>
<reference evidence="13 14" key="1">
    <citation type="submission" date="2023-10" db="EMBL/GenBank/DDBJ databases">
        <title>Two novel species belonging to the OM43/NOR5 clade.</title>
        <authorList>
            <person name="Park M."/>
        </authorList>
    </citation>
    <scope>NUCLEOTIDE SEQUENCE [LARGE SCALE GENOMIC DNA]</scope>
    <source>
        <strain evidence="13 14">IMCC45268</strain>
    </source>
</reference>
<dbReference type="PANTHER" id="PTHR11264:SF0">
    <property type="entry name" value="URACIL-DNA GLYCOSYLASE"/>
    <property type="match status" value="1"/>
</dbReference>
<keyword evidence="9" id="KW-0963">Cytoplasm</keyword>
<evidence type="ECO:0000256" key="9">
    <source>
        <dbReference type="HAMAP-Rule" id="MF_00148"/>
    </source>
</evidence>
<feature type="domain" description="Uracil-DNA glycosylase-like" evidence="12">
    <location>
        <begin position="104"/>
        <end position="264"/>
    </location>
</feature>
<dbReference type="SMART" id="SM00987">
    <property type="entry name" value="UreE_C"/>
    <property type="match status" value="1"/>
</dbReference>
<accession>A0ABZ0I9B7</accession>
<evidence type="ECO:0000256" key="2">
    <source>
        <dbReference type="ARBA" id="ARBA00002631"/>
    </source>
</evidence>
<dbReference type="NCBIfam" id="NF003589">
    <property type="entry name" value="PRK05254.1-2"/>
    <property type="match status" value="1"/>
</dbReference>
<evidence type="ECO:0000313" key="14">
    <source>
        <dbReference type="Proteomes" id="UP001626549"/>
    </source>
</evidence>
<keyword evidence="14" id="KW-1185">Reference proteome</keyword>
<dbReference type="EMBL" id="CP136865">
    <property type="protein sequence ID" value="WOJ96117.1"/>
    <property type="molecule type" value="Genomic_DNA"/>
</dbReference>
<dbReference type="PROSITE" id="PS00130">
    <property type="entry name" value="U_DNA_GLYCOSYLASE"/>
    <property type="match status" value="1"/>
</dbReference>
<comment type="catalytic activity">
    <reaction evidence="1 9 11">
        <text>Hydrolyzes single-stranded DNA or mismatched double-stranded DNA and polynucleotides, releasing free uracil.</text>
        <dbReference type="EC" id="3.2.2.27"/>
    </reaction>
</comment>